<reference evidence="2" key="2">
    <citation type="submission" date="2023-05" db="EMBL/GenBank/DDBJ databases">
        <authorList>
            <consortium name="Lawrence Berkeley National Laboratory"/>
            <person name="Steindorff A."/>
            <person name="Hensen N."/>
            <person name="Bonometti L."/>
            <person name="Westerberg I."/>
            <person name="Brannstrom I.O."/>
            <person name="Guillou S."/>
            <person name="Cros-Aarteil S."/>
            <person name="Calhoun S."/>
            <person name="Haridas S."/>
            <person name="Kuo A."/>
            <person name="Mondo S."/>
            <person name="Pangilinan J."/>
            <person name="Riley R."/>
            <person name="Labutti K."/>
            <person name="Andreopoulos B."/>
            <person name="Lipzen A."/>
            <person name="Chen C."/>
            <person name="Yanf M."/>
            <person name="Daum C."/>
            <person name="Ng V."/>
            <person name="Clum A."/>
            <person name="Ohm R."/>
            <person name="Martin F."/>
            <person name="Silar P."/>
            <person name="Natvig D."/>
            <person name="Lalanne C."/>
            <person name="Gautier V."/>
            <person name="Ament-Velasquez S.L."/>
            <person name="Kruys A."/>
            <person name="Hutchinson M.I."/>
            <person name="Powell A.J."/>
            <person name="Barry K."/>
            <person name="Miller A.N."/>
            <person name="Grigoriev I.V."/>
            <person name="Debuchy R."/>
            <person name="Gladieux P."/>
            <person name="Thoren M.H."/>
            <person name="Johannesson H."/>
        </authorList>
    </citation>
    <scope>NUCLEOTIDE SEQUENCE</scope>
    <source>
        <strain evidence="2">CBS 757.83</strain>
    </source>
</reference>
<dbReference type="Proteomes" id="UP001305647">
    <property type="component" value="Unassembled WGS sequence"/>
</dbReference>
<organism evidence="2 3">
    <name type="scientific">Parathielavia hyrcaniae</name>
    <dbReference type="NCBI Taxonomy" id="113614"/>
    <lineage>
        <taxon>Eukaryota</taxon>
        <taxon>Fungi</taxon>
        <taxon>Dikarya</taxon>
        <taxon>Ascomycota</taxon>
        <taxon>Pezizomycotina</taxon>
        <taxon>Sordariomycetes</taxon>
        <taxon>Sordariomycetidae</taxon>
        <taxon>Sordariales</taxon>
        <taxon>Chaetomiaceae</taxon>
        <taxon>Parathielavia</taxon>
    </lineage>
</organism>
<feature type="compositionally biased region" description="Basic and acidic residues" evidence="1">
    <location>
        <begin position="46"/>
        <end position="56"/>
    </location>
</feature>
<sequence length="78" mass="8632">MTLTRSTWASSAPRLSAFRSIAMDCFISTSHSVVWALDIAPRPCRAEKSRIQRDSIRLGGGSKSYPQTQFKETSTPPT</sequence>
<name>A0AAN6PYI8_9PEZI</name>
<evidence type="ECO:0000313" key="3">
    <source>
        <dbReference type="Proteomes" id="UP001305647"/>
    </source>
</evidence>
<evidence type="ECO:0000256" key="1">
    <source>
        <dbReference type="SAM" id="MobiDB-lite"/>
    </source>
</evidence>
<dbReference type="AlphaFoldDB" id="A0AAN6PYI8"/>
<comment type="caution">
    <text evidence="2">The sequence shown here is derived from an EMBL/GenBank/DDBJ whole genome shotgun (WGS) entry which is preliminary data.</text>
</comment>
<keyword evidence="3" id="KW-1185">Reference proteome</keyword>
<evidence type="ECO:0000313" key="2">
    <source>
        <dbReference type="EMBL" id="KAK4100314.1"/>
    </source>
</evidence>
<accession>A0AAN6PYI8</accession>
<dbReference type="EMBL" id="MU863642">
    <property type="protein sequence ID" value="KAK4100314.1"/>
    <property type="molecule type" value="Genomic_DNA"/>
</dbReference>
<protein>
    <submittedName>
        <fullName evidence="2">Uncharacterized protein</fullName>
    </submittedName>
</protein>
<feature type="region of interest" description="Disordered" evidence="1">
    <location>
        <begin position="46"/>
        <end position="78"/>
    </location>
</feature>
<gene>
    <name evidence="2" type="ORF">N658DRAFT_108605</name>
</gene>
<reference evidence="2" key="1">
    <citation type="journal article" date="2023" name="Mol. Phylogenet. Evol.">
        <title>Genome-scale phylogeny and comparative genomics of the fungal order Sordariales.</title>
        <authorList>
            <person name="Hensen N."/>
            <person name="Bonometti L."/>
            <person name="Westerberg I."/>
            <person name="Brannstrom I.O."/>
            <person name="Guillou S."/>
            <person name="Cros-Aarteil S."/>
            <person name="Calhoun S."/>
            <person name="Haridas S."/>
            <person name="Kuo A."/>
            <person name="Mondo S."/>
            <person name="Pangilinan J."/>
            <person name="Riley R."/>
            <person name="LaButti K."/>
            <person name="Andreopoulos B."/>
            <person name="Lipzen A."/>
            <person name="Chen C."/>
            <person name="Yan M."/>
            <person name="Daum C."/>
            <person name="Ng V."/>
            <person name="Clum A."/>
            <person name="Steindorff A."/>
            <person name="Ohm R.A."/>
            <person name="Martin F."/>
            <person name="Silar P."/>
            <person name="Natvig D.O."/>
            <person name="Lalanne C."/>
            <person name="Gautier V."/>
            <person name="Ament-Velasquez S.L."/>
            <person name="Kruys A."/>
            <person name="Hutchinson M.I."/>
            <person name="Powell A.J."/>
            <person name="Barry K."/>
            <person name="Miller A.N."/>
            <person name="Grigoriev I.V."/>
            <person name="Debuchy R."/>
            <person name="Gladieux P."/>
            <person name="Hiltunen Thoren M."/>
            <person name="Johannesson H."/>
        </authorList>
    </citation>
    <scope>NUCLEOTIDE SEQUENCE</scope>
    <source>
        <strain evidence="2">CBS 757.83</strain>
    </source>
</reference>
<proteinExistence type="predicted"/>
<feature type="compositionally biased region" description="Polar residues" evidence="1">
    <location>
        <begin position="64"/>
        <end position="78"/>
    </location>
</feature>